<dbReference type="PANTHER" id="PTHR30337:SF7">
    <property type="entry name" value="PHOSPHOESTERASE"/>
    <property type="match status" value="1"/>
</dbReference>
<organism evidence="3 4">
    <name type="scientific">Actinomarinicola tropica</name>
    <dbReference type="NCBI Taxonomy" id="2789776"/>
    <lineage>
        <taxon>Bacteria</taxon>
        <taxon>Bacillati</taxon>
        <taxon>Actinomycetota</taxon>
        <taxon>Acidimicrobiia</taxon>
        <taxon>Acidimicrobiales</taxon>
        <taxon>Iamiaceae</taxon>
        <taxon>Actinomarinicola</taxon>
    </lineage>
</organism>
<dbReference type="EMBL" id="CP045851">
    <property type="protein sequence ID" value="QGG96164.1"/>
    <property type="molecule type" value="Genomic_DNA"/>
</dbReference>
<keyword evidence="1" id="KW-0378">Hydrolase</keyword>
<accession>A0A5Q2RL01</accession>
<dbReference type="GO" id="GO:0016787">
    <property type="term" value="F:hydrolase activity"/>
    <property type="evidence" value="ECO:0007669"/>
    <property type="project" value="UniProtKB-KW"/>
</dbReference>
<dbReference type="InterPro" id="IPR050535">
    <property type="entry name" value="DNA_Repair-Maintenance_Comp"/>
</dbReference>
<reference evidence="3 4" key="1">
    <citation type="submission" date="2019-11" db="EMBL/GenBank/DDBJ databases">
        <authorList>
            <person name="He Y."/>
        </authorList>
    </citation>
    <scope>NUCLEOTIDE SEQUENCE [LARGE SCALE GENOMIC DNA]</scope>
    <source>
        <strain evidence="3 4">SCSIO 58843</strain>
    </source>
</reference>
<feature type="domain" description="Calcineurin-like phosphoesterase" evidence="2">
    <location>
        <begin position="26"/>
        <end position="225"/>
    </location>
</feature>
<dbReference type="InterPro" id="IPR004843">
    <property type="entry name" value="Calcineurin-like_PHP"/>
</dbReference>
<proteinExistence type="predicted"/>
<dbReference type="Gene3D" id="3.60.21.10">
    <property type="match status" value="1"/>
</dbReference>
<dbReference type="InterPro" id="IPR041796">
    <property type="entry name" value="Mre11_N"/>
</dbReference>
<dbReference type="KEGG" id="atq:GH723_14225"/>
<sequence>MPCAHPTQAVDPHPRGGAYDRPSVGFRFLHAADLHLDTPFTGLGATSPQVAQALRDASLLAFDDLVRTAIARDVAFVVLSGDVYDGPERGIRAQLRVLRGVTRLAERGIATFIAAGNHDPVEEGWSAVREWPDLVTVFPAGEVVSVPVERDGRVLATVHGTSYARRATTENLAVRFRRTDAPGVHVGVLHANVGGRPGHDPYSPCTVDDLVRTGLDYWALGHVHTREVLHRDPWIVYPGNLQGRSPRPGERGAKGVLIVEVDDAGTIGEPELVALDRVRIDDATCEIDELADLGELHTRLRELGQQRLLAAEGRSLLLGVRLVGRGALHADLRRPGAAAELLQVLRDDAPLDPPFLWWDRLDVATTTPHDLDELRQRNDFVADLLEESTAMDEARRTALSEEWAAELPADLSALLGDERPDPTAAARWQEAVRLAVDLVVEED</sequence>
<dbReference type="Proteomes" id="UP000334019">
    <property type="component" value="Chromosome"/>
</dbReference>
<evidence type="ECO:0000313" key="3">
    <source>
        <dbReference type="EMBL" id="QGG96164.1"/>
    </source>
</evidence>
<name>A0A5Q2RL01_9ACTN</name>
<dbReference type="AlphaFoldDB" id="A0A5Q2RL01"/>
<keyword evidence="4" id="KW-1185">Reference proteome</keyword>
<dbReference type="PIRSF" id="PIRSF033091">
    <property type="entry name" value="Pesterase_YhaO"/>
    <property type="match status" value="1"/>
</dbReference>
<dbReference type="InterPro" id="IPR029052">
    <property type="entry name" value="Metallo-depent_PP-like"/>
</dbReference>
<dbReference type="CDD" id="cd00840">
    <property type="entry name" value="MPP_Mre11_N"/>
    <property type="match status" value="1"/>
</dbReference>
<protein>
    <submittedName>
        <fullName evidence="3">Phosphoesterase</fullName>
    </submittedName>
</protein>
<evidence type="ECO:0000313" key="4">
    <source>
        <dbReference type="Proteomes" id="UP000334019"/>
    </source>
</evidence>
<dbReference type="SUPFAM" id="SSF56300">
    <property type="entry name" value="Metallo-dependent phosphatases"/>
    <property type="match status" value="1"/>
</dbReference>
<gene>
    <name evidence="3" type="ORF">GH723_14225</name>
</gene>
<evidence type="ECO:0000259" key="2">
    <source>
        <dbReference type="Pfam" id="PF00149"/>
    </source>
</evidence>
<evidence type="ECO:0000256" key="1">
    <source>
        <dbReference type="ARBA" id="ARBA00022801"/>
    </source>
</evidence>
<dbReference type="PANTHER" id="PTHR30337">
    <property type="entry name" value="COMPONENT OF ATP-DEPENDENT DSDNA EXONUCLEASE"/>
    <property type="match status" value="1"/>
</dbReference>
<dbReference type="InterPro" id="IPR014576">
    <property type="entry name" value="Pesterase_YhaO"/>
</dbReference>
<dbReference type="Pfam" id="PF00149">
    <property type="entry name" value="Metallophos"/>
    <property type="match status" value="1"/>
</dbReference>